<evidence type="ECO:0000259" key="1">
    <source>
        <dbReference type="PROSITE" id="PS50181"/>
    </source>
</evidence>
<dbReference type="InterPro" id="IPR050796">
    <property type="entry name" value="SCF_F-box_component"/>
</dbReference>
<accession>A0AAN9ECR0</accession>
<dbReference type="SMART" id="SM00256">
    <property type="entry name" value="FBOX"/>
    <property type="match status" value="1"/>
</dbReference>
<reference evidence="2 3" key="1">
    <citation type="submission" date="2024-01" db="EMBL/GenBank/DDBJ databases">
        <title>The genomes of 5 underutilized Papilionoideae crops provide insights into root nodulation and disease resistanc.</title>
        <authorList>
            <person name="Yuan L."/>
        </authorList>
    </citation>
    <scope>NUCLEOTIDE SEQUENCE [LARGE SCALE GENOMIC DNA]</scope>
    <source>
        <strain evidence="2">ZHUSHIDOU_FW_LH</strain>
        <tissue evidence="2">Leaf</tissue>
    </source>
</reference>
<evidence type="ECO:0000313" key="3">
    <source>
        <dbReference type="Proteomes" id="UP001372338"/>
    </source>
</evidence>
<gene>
    <name evidence="2" type="ORF">RIF29_37553</name>
</gene>
<feature type="domain" description="F-box" evidence="1">
    <location>
        <begin position="1"/>
        <end position="45"/>
    </location>
</feature>
<dbReference type="InterPro" id="IPR001810">
    <property type="entry name" value="F-box_dom"/>
</dbReference>
<dbReference type="NCBIfam" id="TIGR01640">
    <property type="entry name" value="F_box_assoc_1"/>
    <property type="match status" value="1"/>
</dbReference>
<dbReference type="SUPFAM" id="SSF81383">
    <property type="entry name" value="F-box domain"/>
    <property type="match status" value="1"/>
</dbReference>
<dbReference type="PANTHER" id="PTHR31672:SF13">
    <property type="entry name" value="F-BOX PROTEIN CPR30-LIKE"/>
    <property type="match status" value="1"/>
</dbReference>
<evidence type="ECO:0000313" key="2">
    <source>
        <dbReference type="EMBL" id="KAK7253114.1"/>
    </source>
</evidence>
<dbReference type="Pfam" id="PF07734">
    <property type="entry name" value="FBA_1"/>
    <property type="match status" value="1"/>
</dbReference>
<proteinExistence type="predicted"/>
<dbReference type="InterPro" id="IPR017451">
    <property type="entry name" value="F-box-assoc_interact_dom"/>
</dbReference>
<dbReference type="Pfam" id="PF12937">
    <property type="entry name" value="F-box-like"/>
    <property type="match status" value="1"/>
</dbReference>
<name>A0AAN9ECR0_CROPI</name>
<protein>
    <recommendedName>
        <fullName evidence="1">F-box domain-containing protein</fullName>
    </recommendedName>
</protein>
<dbReference type="AlphaFoldDB" id="A0AAN9ECR0"/>
<dbReference type="Proteomes" id="UP001372338">
    <property type="component" value="Unassembled WGS sequence"/>
</dbReference>
<dbReference type="PROSITE" id="PS50181">
    <property type="entry name" value="FBOX"/>
    <property type="match status" value="1"/>
</dbReference>
<dbReference type="InterPro" id="IPR006527">
    <property type="entry name" value="F-box-assoc_dom_typ1"/>
</dbReference>
<comment type="caution">
    <text evidence="2">The sequence shown here is derived from an EMBL/GenBank/DDBJ whole genome shotgun (WGS) entry which is preliminary data.</text>
</comment>
<dbReference type="PANTHER" id="PTHR31672">
    <property type="entry name" value="BNACNNG10540D PROTEIN"/>
    <property type="match status" value="1"/>
</dbReference>
<sequence>MSDYIPMEIVSQILLRLPPKVAVSMTTVCKEWYALITNPSFVHEYLLHHSNPQLLLLLRRISNHPNPPNRIVPLYSDLSPGNPNPNPNPPFSNLVSACNGLLCFRHTHQRILCNPAVRRFITLPRVSERQPLDPAVVTCVRSNLRLSGHRNPRMYDFYYLFFDSSNCDSKLIRLAWFHENRIGGKNAQIFHWVEVYSVATGVWRYIPPFSLFFELASGVSFTDTDRAISHWLAYRKERDRLYFILSFDFHSETFAEIPLPLTLAQFPHNSILMSVVEGSPLSVCCRSGLDFHTCDIWEMREYGHPESWTLAHTFNFPHIDLDPAVFPMPLAIQYMYVVRIKNTDDAAFLLFFNGVCVYRLDVGTLTLTQLQIGVAVQPRRWRLLNSYYSESLALFDKENGFDIY</sequence>
<organism evidence="2 3">
    <name type="scientific">Crotalaria pallida</name>
    <name type="common">Smooth rattlebox</name>
    <name type="synonym">Crotalaria striata</name>
    <dbReference type="NCBI Taxonomy" id="3830"/>
    <lineage>
        <taxon>Eukaryota</taxon>
        <taxon>Viridiplantae</taxon>
        <taxon>Streptophyta</taxon>
        <taxon>Embryophyta</taxon>
        <taxon>Tracheophyta</taxon>
        <taxon>Spermatophyta</taxon>
        <taxon>Magnoliopsida</taxon>
        <taxon>eudicotyledons</taxon>
        <taxon>Gunneridae</taxon>
        <taxon>Pentapetalae</taxon>
        <taxon>rosids</taxon>
        <taxon>fabids</taxon>
        <taxon>Fabales</taxon>
        <taxon>Fabaceae</taxon>
        <taxon>Papilionoideae</taxon>
        <taxon>50 kb inversion clade</taxon>
        <taxon>genistoids sensu lato</taxon>
        <taxon>core genistoids</taxon>
        <taxon>Crotalarieae</taxon>
        <taxon>Crotalaria</taxon>
    </lineage>
</organism>
<dbReference type="InterPro" id="IPR036047">
    <property type="entry name" value="F-box-like_dom_sf"/>
</dbReference>
<dbReference type="Gene3D" id="1.20.1280.50">
    <property type="match status" value="1"/>
</dbReference>
<dbReference type="EMBL" id="JAYWIO010000007">
    <property type="protein sequence ID" value="KAK7253114.1"/>
    <property type="molecule type" value="Genomic_DNA"/>
</dbReference>
<keyword evidence="3" id="KW-1185">Reference proteome</keyword>